<gene>
    <name evidence="2" type="ORF">AYI68_g3787</name>
</gene>
<protein>
    <submittedName>
        <fullName evidence="2">Aladin</fullName>
    </submittedName>
</protein>
<keyword evidence="3" id="KW-1185">Reference proteome</keyword>
<sequence>MVFPHIMVPYNIDLDLSDVKLNGAKDVVDSFDSQPNPDSPLRIVYLQALKFVLPSVIFNGISNFNFNKLFNEEILGERSIETLSNELKANPYFGKVIRIVFAVIFGIYQVINLSISIFLPNLETRNKSQAAFKKPEHPIKLIDWHPNRSLLAIVPSKPMSDDFGRPFTNFIILYDLTTNQYLKNIFYSSEIGLINSISWQPNGGYTLAANGELGACLFKFVPTLNKLASSGNNNMSSLTNCWVENIYKSEGPNSVKNNDSKTTAFSSDGNLLILGYNYSQLGTNNSFMVVDPSTNEKTIVKRAGISFNVFASNLLVGVVCGKFSNDRQFLVTSHSQNNELRLWSTETWNCKVFGFLPGVVTNFCWFPKNNSCFFLVEGCRDILVLVINTSESGFDATISLVCSFESHIAPTISRTDGNINELYSDPKFGENEIRVGGPISKMAIDPNGNRLVIAFDPNSDSNCDTSILAVYKIQKEFLFKAGGDINANQSVLVPLGYIRGPGWPSTGHTGNINTQTAGKNSNVKLGQPIPTHILFSPRFEYGSLLLIAWSSGKVSFIPMIY</sequence>
<organism evidence="2 3">
    <name type="scientific">Smittium mucronatum</name>
    <dbReference type="NCBI Taxonomy" id="133383"/>
    <lineage>
        <taxon>Eukaryota</taxon>
        <taxon>Fungi</taxon>
        <taxon>Fungi incertae sedis</taxon>
        <taxon>Zoopagomycota</taxon>
        <taxon>Kickxellomycotina</taxon>
        <taxon>Harpellomycetes</taxon>
        <taxon>Harpellales</taxon>
        <taxon>Legeriomycetaceae</taxon>
        <taxon>Smittium</taxon>
    </lineage>
</organism>
<dbReference type="GO" id="GO:0005643">
    <property type="term" value="C:nuclear pore"/>
    <property type="evidence" value="ECO:0007669"/>
    <property type="project" value="TreeGrafter"/>
</dbReference>
<dbReference type="STRING" id="133383.A0A1R0GZ29"/>
<keyword evidence="1" id="KW-0472">Membrane</keyword>
<dbReference type="AlphaFoldDB" id="A0A1R0GZ29"/>
<name>A0A1R0GZ29_9FUNG</name>
<reference evidence="2 3" key="1">
    <citation type="journal article" date="2016" name="Mol. Biol. Evol.">
        <title>Genome-Wide Survey of Gut Fungi (Harpellales) Reveals the First Horizontally Transferred Ubiquitin Gene from a Mosquito Host.</title>
        <authorList>
            <person name="Wang Y."/>
            <person name="White M.M."/>
            <person name="Kvist S."/>
            <person name="Moncalvo J.M."/>
        </authorList>
    </citation>
    <scope>NUCLEOTIDE SEQUENCE [LARGE SCALE GENOMIC DNA]</scope>
    <source>
        <strain evidence="2 3">ALG-7-W6</strain>
    </source>
</reference>
<evidence type="ECO:0000313" key="2">
    <source>
        <dbReference type="EMBL" id="OLY82098.1"/>
    </source>
</evidence>
<feature type="transmembrane region" description="Helical" evidence="1">
    <location>
        <begin position="96"/>
        <end position="119"/>
    </location>
</feature>
<keyword evidence="1" id="KW-0812">Transmembrane</keyword>
<dbReference type="Gene3D" id="2.130.10.10">
    <property type="entry name" value="YVTN repeat-like/Quinoprotein amine dehydrogenase"/>
    <property type="match status" value="1"/>
</dbReference>
<dbReference type="OrthoDB" id="10251741at2759"/>
<keyword evidence="1" id="KW-1133">Transmembrane helix</keyword>
<evidence type="ECO:0000256" key="1">
    <source>
        <dbReference type="SAM" id="Phobius"/>
    </source>
</evidence>
<dbReference type="PANTHER" id="PTHR14494">
    <property type="entry name" value="ALADIN/ADRACALIN/AAAS"/>
    <property type="match status" value="1"/>
</dbReference>
<dbReference type="EMBL" id="LSSL01001920">
    <property type="protein sequence ID" value="OLY82098.1"/>
    <property type="molecule type" value="Genomic_DNA"/>
</dbReference>
<dbReference type="PANTHER" id="PTHR14494:SF0">
    <property type="entry name" value="ALADIN"/>
    <property type="match status" value="1"/>
</dbReference>
<dbReference type="Proteomes" id="UP000187455">
    <property type="component" value="Unassembled WGS sequence"/>
</dbReference>
<comment type="caution">
    <text evidence="2">The sequence shown here is derived from an EMBL/GenBank/DDBJ whole genome shotgun (WGS) entry which is preliminary data.</text>
</comment>
<dbReference type="InterPro" id="IPR015943">
    <property type="entry name" value="WD40/YVTN_repeat-like_dom_sf"/>
</dbReference>
<proteinExistence type="predicted"/>
<dbReference type="GO" id="GO:0006913">
    <property type="term" value="P:nucleocytoplasmic transport"/>
    <property type="evidence" value="ECO:0007669"/>
    <property type="project" value="TreeGrafter"/>
</dbReference>
<dbReference type="InterPro" id="IPR045139">
    <property type="entry name" value="Aladin"/>
</dbReference>
<evidence type="ECO:0000313" key="3">
    <source>
        <dbReference type="Proteomes" id="UP000187455"/>
    </source>
</evidence>
<dbReference type="SUPFAM" id="SSF69322">
    <property type="entry name" value="Tricorn protease domain 2"/>
    <property type="match status" value="1"/>
</dbReference>
<accession>A0A1R0GZ29</accession>